<organism evidence="2 3">
    <name type="scientific">Scleromatobacter humisilvae</name>
    <dbReference type="NCBI Taxonomy" id="2897159"/>
    <lineage>
        <taxon>Bacteria</taxon>
        <taxon>Pseudomonadati</taxon>
        <taxon>Pseudomonadota</taxon>
        <taxon>Betaproteobacteria</taxon>
        <taxon>Burkholderiales</taxon>
        <taxon>Sphaerotilaceae</taxon>
        <taxon>Scleromatobacter</taxon>
    </lineage>
</organism>
<dbReference type="AlphaFoldDB" id="A0A9X2C1N8"/>
<reference evidence="2" key="1">
    <citation type="submission" date="2021-11" db="EMBL/GenBank/DDBJ databases">
        <title>BS-T2-15 a new species belonging to the Comamonadaceae family isolated from the soil of a French oak forest.</title>
        <authorList>
            <person name="Mieszkin S."/>
            <person name="Alain K."/>
        </authorList>
    </citation>
    <scope>NUCLEOTIDE SEQUENCE</scope>
    <source>
        <strain evidence="2">BS-T2-15</strain>
    </source>
</reference>
<protein>
    <submittedName>
        <fullName evidence="2">Uncharacterized protein</fullName>
    </submittedName>
</protein>
<dbReference type="EMBL" id="JAJLJH010000001">
    <property type="protein sequence ID" value="MCK9685190.1"/>
    <property type="molecule type" value="Genomic_DNA"/>
</dbReference>
<evidence type="ECO:0000313" key="3">
    <source>
        <dbReference type="Proteomes" id="UP001139353"/>
    </source>
</evidence>
<dbReference type="Proteomes" id="UP001139353">
    <property type="component" value="Unassembled WGS sequence"/>
</dbReference>
<evidence type="ECO:0000256" key="1">
    <source>
        <dbReference type="SAM" id="MobiDB-lite"/>
    </source>
</evidence>
<keyword evidence="3" id="KW-1185">Reference proteome</keyword>
<accession>A0A9X2C1N8</accession>
<comment type="caution">
    <text evidence="2">The sequence shown here is derived from an EMBL/GenBank/DDBJ whole genome shotgun (WGS) entry which is preliminary data.</text>
</comment>
<feature type="region of interest" description="Disordered" evidence="1">
    <location>
        <begin position="1"/>
        <end position="23"/>
    </location>
</feature>
<gene>
    <name evidence="2" type="ORF">LPC04_05630</name>
</gene>
<dbReference type="RefSeq" id="WP_275681198.1">
    <property type="nucleotide sequence ID" value="NZ_JAJLJH010000001.1"/>
</dbReference>
<name>A0A9X2C1N8_9BURK</name>
<proteinExistence type="predicted"/>
<evidence type="ECO:0000313" key="2">
    <source>
        <dbReference type="EMBL" id="MCK9685190.1"/>
    </source>
</evidence>
<sequence length="70" mass="7504">MNPLVNRNNAAADIGRPPPADAPMQVLPWAEVSSHSIGPEDADTRYQGELFLPGWLKIELQPTAEQGPGA</sequence>